<protein>
    <submittedName>
        <fullName evidence="2">12545_t:CDS:1</fullName>
    </submittedName>
</protein>
<feature type="non-terminal residue" evidence="2">
    <location>
        <position position="90"/>
    </location>
</feature>
<accession>A0A9W4TE27</accession>
<feature type="non-terminal residue" evidence="2">
    <location>
        <position position="1"/>
    </location>
</feature>
<feature type="domain" description="Myb-like" evidence="1">
    <location>
        <begin position="1"/>
        <end position="64"/>
    </location>
</feature>
<keyword evidence="3" id="KW-1185">Reference proteome</keyword>
<gene>
    <name evidence="2" type="ORF">FWILDA_LOCUS19408</name>
</gene>
<dbReference type="Pfam" id="PF13837">
    <property type="entry name" value="Myb_DNA-bind_4"/>
    <property type="match status" value="1"/>
</dbReference>
<dbReference type="EMBL" id="CAMKVN010023370">
    <property type="protein sequence ID" value="CAI2200112.1"/>
    <property type="molecule type" value="Genomic_DNA"/>
</dbReference>
<organism evidence="2 3">
    <name type="scientific">Funneliformis geosporum</name>
    <dbReference type="NCBI Taxonomy" id="1117311"/>
    <lineage>
        <taxon>Eukaryota</taxon>
        <taxon>Fungi</taxon>
        <taxon>Fungi incertae sedis</taxon>
        <taxon>Mucoromycota</taxon>
        <taxon>Glomeromycotina</taxon>
        <taxon>Glomeromycetes</taxon>
        <taxon>Glomerales</taxon>
        <taxon>Glomeraceae</taxon>
        <taxon>Funneliformis</taxon>
    </lineage>
</organism>
<dbReference type="InterPro" id="IPR044822">
    <property type="entry name" value="Myb_DNA-bind_4"/>
</dbReference>
<name>A0A9W4TE27_9GLOM</name>
<dbReference type="Proteomes" id="UP001153678">
    <property type="component" value="Unassembled WGS sequence"/>
</dbReference>
<proteinExistence type="predicted"/>
<dbReference type="InterPro" id="IPR001005">
    <property type="entry name" value="SANT/Myb"/>
</dbReference>
<dbReference type="Gene3D" id="1.10.10.60">
    <property type="entry name" value="Homeodomain-like"/>
    <property type="match status" value="1"/>
</dbReference>
<evidence type="ECO:0000259" key="1">
    <source>
        <dbReference type="PROSITE" id="PS50090"/>
    </source>
</evidence>
<dbReference type="OrthoDB" id="676304at2759"/>
<dbReference type="PROSITE" id="PS50090">
    <property type="entry name" value="MYB_LIKE"/>
    <property type="match status" value="1"/>
</dbReference>
<sequence length="90" mass="10880">ARMIWTFDVMEDLINLRNEYRKEFKNVLNTEHAAIWDDIATEINNYHPAQVTSRQCQVKWTTLVHDYENSRRIRVENPEGFLIRSPNRFN</sequence>
<evidence type="ECO:0000313" key="3">
    <source>
        <dbReference type="Proteomes" id="UP001153678"/>
    </source>
</evidence>
<evidence type="ECO:0000313" key="2">
    <source>
        <dbReference type="EMBL" id="CAI2200112.1"/>
    </source>
</evidence>
<comment type="caution">
    <text evidence="2">The sequence shown here is derived from an EMBL/GenBank/DDBJ whole genome shotgun (WGS) entry which is preliminary data.</text>
</comment>
<dbReference type="AlphaFoldDB" id="A0A9W4TE27"/>
<reference evidence="2" key="1">
    <citation type="submission" date="2022-08" db="EMBL/GenBank/DDBJ databases">
        <authorList>
            <person name="Kallberg Y."/>
            <person name="Tangrot J."/>
            <person name="Rosling A."/>
        </authorList>
    </citation>
    <scope>NUCLEOTIDE SEQUENCE</scope>
    <source>
        <strain evidence="2">Wild A</strain>
    </source>
</reference>